<organism evidence="1">
    <name type="scientific">Myoviridae sp. ctU4n16</name>
    <dbReference type="NCBI Taxonomy" id="2826658"/>
    <lineage>
        <taxon>Viruses</taxon>
        <taxon>Duplodnaviria</taxon>
        <taxon>Heunggongvirae</taxon>
        <taxon>Uroviricota</taxon>
        <taxon>Caudoviricetes</taxon>
    </lineage>
</organism>
<dbReference type="EMBL" id="BK015063">
    <property type="protein sequence ID" value="DAD89564.1"/>
    <property type="molecule type" value="Genomic_DNA"/>
</dbReference>
<evidence type="ECO:0000313" key="1">
    <source>
        <dbReference type="EMBL" id="DAD89564.1"/>
    </source>
</evidence>
<accession>A0A8S5N549</accession>
<reference evidence="1" key="1">
    <citation type="journal article" date="2021" name="Proc. Natl. Acad. Sci. U.S.A.">
        <title>A Catalog of Tens of Thousands of Viruses from Human Metagenomes Reveals Hidden Associations with Chronic Diseases.</title>
        <authorList>
            <person name="Tisza M.J."/>
            <person name="Buck C.B."/>
        </authorList>
    </citation>
    <scope>NUCLEOTIDE SEQUENCE</scope>
    <source>
        <strain evidence="1">CtU4n16</strain>
    </source>
</reference>
<sequence length="39" mass="4478">MKRVTSLLSPYFPRVVTSTILFCLSFNKLNVSFAIRQLS</sequence>
<name>A0A8S5N549_9CAUD</name>
<protein>
    <submittedName>
        <fullName evidence="1">Uncharacterized protein</fullName>
    </submittedName>
</protein>
<proteinExistence type="predicted"/>